<dbReference type="AlphaFoldDB" id="A0A6S6XYZ4"/>
<dbReference type="KEGG" id="doe:DENOEST_P0113"/>
<reference evidence="2 3" key="1">
    <citation type="submission" date="2020-03" db="EMBL/GenBank/DDBJ databases">
        <authorList>
            <consortium name="Genoscope - CEA"/>
            <person name="William W."/>
        </authorList>
    </citation>
    <scope>NUCLEOTIDE SEQUENCE [LARGE SCALE GENOMIC DNA]</scope>
    <source>
        <strain evidence="3">DSM 16959</strain>
        <plasmid evidence="2 3">pI</plasmid>
    </source>
</reference>
<dbReference type="RefSeq" id="WP_183148385.1">
    <property type="nucleotide sequence ID" value="NZ_LR778302.1"/>
</dbReference>
<organism evidence="2 3">
    <name type="scientific">Denitratisoma oestradiolicum</name>
    <dbReference type="NCBI Taxonomy" id="311182"/>
    <lineage>
        <taxon>Bacteria</taxon>
        <taxon>Pseudomonadati</taxon>
        <taxon>Pseudomonadota</taxon>
        <taxon>Betaproteobacteria</taxon>
        <taxon>Nitrosomonadales</taxon>
        <taxon>Sterolibacteriaceae</taxon>
        <taxon>Denitratisoma</taxon>
    </lineage>
</organism>
<keyword evidence="3" id="KW-1185">Reference proteome</keyword>
<evidence type="ECO:0000313" key="2">
    <source>
        <dbReference type="EMBL" id="CAB1371271.1"/>
    </source>
</evidence>
<dbReference type="Pfam" id="PF18495">
    <property type="entry name" value="VbhA"/>
    <property type="match status" value="1"/>
</dbReference>
<dbReference type="Gene3D" id="1.10.8.1050">
    <property type="entry name" value="Antitoxin VbhA-like"/>
    <property type="match status" value="1"/>
</dbReference>
<dbReference type="InterPro" id="IPR033788">
    <property type="entry name" value="VbhA-like"/>
</dbReference>
<evidence type="ECO:0000259" key="1">
    <source>
        <dbReference type="Pfam" id="PF18495"/>
    </source>
</evidence>
<dbReference type="EMBL" id="LR778302">
    <property type="protein sequence ID" value="CAB1371271.1"/>
    <property type="molecule type" value="Genomic_DNA"/>
</dbReference>
<geneLocation type="plasmid" evidence="2 3">
    <name>pI</name>
</geneLocation>
<name>A0A6S6XYZ4_9PROT</name>
<gene>
    <name evidence="2" type="ORF">DENOEST_P0113</name>
</gene>
<feature type="domain" description="Antitoxin VbhA" evidence="1">
    <location>
        <begin position="23"/>
        <end position="69"/>
    </location>
</feature>
<keyword evidence="2" id="KW-0614">Plasmid</keyword>
<accession>A0A6S6XYZ4</accession>
<dbReference type="Proteomes" id="UP000515733">
    <property type="component" value="Plasmid pI"/>
</dbReference>
<proteinExistence type="predicted"/>
<protein>
    <recommendedName>
        <fullName evidence="1">Antitoxin VbhA domain-containing protein</fullName>
    </recommendedName>
</protein>
<sequence length="76" mass="7986">MTFDLDLLDPSRPPAADDPVQLRREQFALANASLALEGMNADAADLEIQEAVAAGALTSDEAVALYLERARKGAGS</sequence>
<dbReference type="CDD" id="cd11586">
    <property type="entry name" value="VbhA_like"/>
    <property type="match status" value="1"/>
</dbReference>
<dbReference type="InterPro" id="IPR041535">
    <property type="entry name" value="VbhA"/>
</dbReference>
<dbReference type="InterPro" id="IPR043038">
    <property type="entry name" value="VbhA_sf"/>
</dbReference>
<evidence type="ECO:0000313" key="3">
    <source>
        <dbReference type="Proteomes" id="UP000515733"/>
    </source>
</evidence>